<gene>
    <name evidence="2" type="ORF">FHS77_000658</name>
</gene>
<dbReference type="CDD" id="cd03024">
    <property type="entry name" value="DsbA_FrnE"/>
    <property type="match status" value="1"/>
</dbReference>
<evidence type="ECO:0000259" key="1">
    <source>
        <dbReference type="Pfam" id="PF01323"/>
    </source>
</evidence>
<dbReference type="SUPFAM" id="SSF52833">
    <property type="entry name" value="Thioredoxin-like"/>
    <property type="match status" value="1"/>
</dbReference>
<dbReference type="PANTHER" id="PTHR13887:SF41">
    <property type="entry name" value="THIOREDOXIN SUPERFAMILY PROTEIN"/>
    <property type="match status" value="1"/>
</dbReference>
<evidence type="ECO:0000313" key="2">
    <source>
        <dbReference type="EMBL" id="MBB6260134.1"/>
    </source>
</evidence>
<protein>
    <submittedName>
        <fullName evidence="2">Putative DsbA family dithiol-disulfide isomerase</fullName>
    </submittedName>
</protein>
<dbReference type="InterPro" id="IPR001853">
    <property type="entry name" value="DSBA-like_thioredoxin_dom"/>
</dbReference>
<organism evidence="2 3">
    <name type="scientific">Paenochrobactrum gallinarii</name>
    <dbReference type="NCBI Taxonomy" id="643673"/>
    <lineage>
        <taxon>Bacteria</taxon>
        <taxon>Pseudomonadati</taxon>
        <taxon>Pseudomonadota</taxon>
        <taxon>Alphaproteobacteria</taxon>
        <taxon>Hyphomicrobiales</taxon>
        <taxon>Brucellaceae</taxon>
        <taxon>Paenochrobactrum</taxon>
    </lineage>
</organism>
<dbReference type="AlphaFoldDB" id="A0A841M3F7"/>
<keyword evidence="2" id="KW-0413">Isomerase</keyword>
<evidence type="ECO:0000313" key="3">
    <source>
        <dbReference type="Proteomes" id="UP000555393"/>
    </source>
</evidence>
<comment type="caution">
    <text evidence="2">The sequence shown here is derived from an EMBL/GenBank/DDBJ whole genome shotgun (WGS) entry which is preliminary data.</text>
</comment>
<dbReference type="GO" id="GO:0016491">
    <property type="term" value="F:oxidoreductase activity"/>
    <property type="evidence" value="ECO:0007669"/>
    <property type="project" value="InterPro"/>
</dbReference>
<proteinExistence type="predicted"/>
<feature type="domain" description="DSBA-like thioredoxin" evidence="1">
    <location>
        <begin position="7"/>
        <end position="210"/>
    </location>
</feature>
<reference evidence="2 3" key="1">
    <citation type="submission" date="2020-08" db="EMBL/GenBank/DDBJ databases">
        <title>Genomic Encyclopedia of Type Strains, Phase IV (KMG-IV): sequencing the most valuable type-strain genomes for metagenomic binning, comparative biology and taxonomic classification.</title>
        <authorList>
            <person name="Goeker M."/>
        </authorList>
    </citation>
    <scope>NUCLEOTIDE SEQUENCE [LARGE SCALE GENOMIC DNA]</scope>
    <source>
        <strain evidence="2 3">DSM 22336</strain>
    </source>
</reference>
<dbReference type="RefSeq" id="WP_184219936.1">
    <property type="nucleotide sequence ID" value="NZ_JACIIU010000002.1"/>
</dbReference>
<dbReference type="InterPro" id="IPR036249">
    <property type="entry name" value="Thioredoxin-like_sf"/>
</dbReference>
<name>A0A841M3F7_9HYPH</name>
<dbReference type="PANTHER" id="PTHR13887">
    <property type="entry name" value="GLUTATHIONE S-TRANSFERASE KAPPA"/>
    <property type="match status" value="1"/>
</dbReference>
<keyword evidence="3" id="KW-1185">Reference proteome</keyword>
<dbReference type="Proteomes" id="UP000555393">
    <property type="component" value="Unassembled WGS sequence"/>
</dbReference>
<dbReference type="EMBL" id="JACIIU010000002">
    <property type="protein sequence ID" value="MBB6260134.1"/>
    <property type="molecule type" value="Genomic_DNA"/>
</dbReference>
<dbReference type="Gene3D" id="3.40.30.10">
    <property type="entry name" value="Glutaredoxin"/>
    <property type="match status" value="1"/>
</dbReference>
<dbReference type="GO" id="GO:0016853">
    <property type="term" value="F:isomerase activity"/>
    <property type="evidence" value="ECO:0007669"/>
    <property type="project" value="UniProtKB-KW"/>
</dbReference>
<accession>A0A841M3F7</accession>
<sequence length="225" mass="24783">MPAKQITIDVISDVVCPWCFVGRKRLQQALNLLPDVEATIRWRPYQLDPNIPAGGKDRKAYMKEKFGSGSRANEIHDQLIKTGEDNDIEFDFDAIEVAPNTLDAHRVIHWAAQAGTPDAQDKLVGELFSLYFEQGQNIGDHKVLVEAAAKAGLEAPVIEKLLETDADKQNIRQEIETATRIGVRGVPCFIIDQKYAVMGAQSAEVLADAISQAASGFEPGIIEDR</sequence>
<dbReference type="Pfam" id="PF01323">
    <property type="entry name" value="DSBA"/>
    <property type="match status" value="1"/>
</dbReference>